<dbReference type="GO" id="GO:0071897">
    <property type="term" value="P:DNA biosynthetic process"/>
    <property type="evidence" value="ECO:0007669"/>
    <property type="project" value="UniProtKB-ARBA"/>
</dbReference>
<feature type="domain" description="Reverse transcriptase" evidence="1">
    <location>
        <begin position="209"/>
        <end position="482"/>
    </location>
</feature>
<dbReference type="PANTHER" id="PTHR47027:SF20">
    <property type="entry name" value="REVERSE TRANSCRIPTASE-LIKE PROTEIN WITH RNA-DIRECTED DNA POLYMERASE DOMAIN"/>
    <property type="match status" value="1"/>
</dbReference>
<dbReference type="InterPro" id="IPR043502">
    <property type="entry name" value="DNA/RNA_pol_sf"/>
</dbReference>
<organism evidence="2 3">
    <name type="scientific">Parnassius mnemosyne</name>
    <name type="common">clouded apollo</name>
    <dbReference type="NCBI Taxonomy" id="213953"/>
    <lineage>
        <taxon>Eukaryota</taxon>
        <taxon>Metazoa</taxon>
        <taxon>Ecdysozoa</taxon>
        <taxon>Arthropoda</taxon>
        <taxon>Hexapoda</taxon>
        <taxon>Insecta</taxon>
        <taxon>Pterygota</taxon>
        <taxon>Neoptera</taxon>
        <taxon>Endopterygota</taxon>
        <taxon>Lepidoptera</taxon>
        <taxon>Glossata</taxon>
        <taxon>Ditrysia</taxon>
        <taxon>Papilionoidea</taxon>
        <taxon>Papilionidae</taxon>
        <taxon>Parnassiinae</taxon>
        <taxon>Parnassini</taxon>
        <taxon>Parnassius</taxon>
        <taxon>Driopa</taxon>
    </lineage>
</organism>
<dbReference type="CDD" id="cd01650">
    <property type="entry name" value="RT_nLTR_like"/>
    <property type="match status" value="1"/>
</dbReference>
<evidence type="ECO:0000313" key="3">
    <source>
        <dbReference type="Proteomes" id="UP001314205"/>
    </source>
</evidence>
<dbReference type="AlphaFoldDB" id="A0AAV1KFS8"/>
<dbReference type="PANTHER" id="PTHR47027">
    <property type="entry name" value="REVERSE TRANSCRIPTASE DOMAIN-CONTAINING PROTEIN"/>
    <property type="match status" value="1"/>
</dbReference>
<accession>A0AAV1KFS8</accession>
<protein>
    <recommendedName>
        <fullName evidence="1">Reverse transcriptase domain-containing protein</fullName>
    </recommendedName>
</protein>
<dbReference type="Proteomes" id="UP001314205">
    <property type="component" value="Unassembled WGS sequence"/>
</dbReference>
<dbReference type="PROSITE" id="PS50878">
    <property type="entry name" value="RT_POL"/>
    <property type="match status" value="1"/>
</dbReference>
<dbReference type="SUPFAM" id="SSF56672">
    <property type="entry name" value="DNA/RNA polymerases"/>
    <property type="match status" value="1"/>
</dbReference>
<keyword evidence="3" id="KW-1185">Reference proteome</keyword>
<proteinExistence type="predicted"/>
<evidence type="ECO:0000259" key="1">
    <source>
        <dbReference type="PROSITE" id="PS50878"/>
    </source>
</evidence>
<comment type="caution">
    <text evidence="2">The sequence shown here is derived from an EMBL/GenBank/DDBJ whole genome shotgun (WGS) entry which is preliminary data.</text>
</comment>
<gene>
    <name evidence="2" type="ORF">PARMNEM_LOCUS2499</name>
</gene>
<dbReference type="InterPro" id="IPR000477">
    <property type="entry name" value="RT_dom"/>
</dbReference>
<reference evidence="2 3" key="1">
    <citation type="submission" date="2023-11" db="EMBL/GenBank/DDBJ databases">
        <authorList>
            <person name="Hedman E."/>
            <person name="Englund M."/>
            <person name="Stromberg M."/>
            <person name="Nyberg Akerstrom W."/>
            <person name="Nylinder S."/>
            <person name="Jareborg N."/>
            <person name="Kallberg Y."/>
            <person name="Kronander E."/>
        </authorList>
    </citation>
    <scope>NUCLEOTIDE SEQUENCE [LARGE SCALE GENOMIC DNA]</scope>
</reference>
<sequence length="649" mass="74237">MYGNIINILSLAAIRTYRDTCRKKGGYVTGWNKHVAGPHREARLKFQEWMMAGQPSRGRVFEEMSESRKHFKAKLKWCQNRQEQLKMDIIATNHSSKDFKSFWKNTNKMHVKPSLPVSVGGAYDHKDIADAFRCNFTVRSPLNVVSGLNLSEAETIMIERNEKIPAKKIEKIIKEMVRGKSPGYDGLSIEHFRYAGVHLPRVLSLFYSLCLGHSYLPEPLMRTIVVPIVKNKTGDTSDMGNYRPISLATTAAKVFDSLLNECLNKYVLINDAQFGFKPNLSTESAIYCLKHTVKYYTVRRTPVYACFLDLSKAFDLVSYDILWGKLRDAGVPAEYTALLRYWYANQRNQVRWVGALSEEYRLECGVRQGGLSSPLLFNLYVNQLIERLSSTHVGCHIDDICVNNISYADDMVLLSPSIAGLRKLLSICETYAEEQGLKYNSKKSEILVFKAPQRKPRHVPPVCLDGLPLKVVQKFKYLGHIVTSDLGDDEDIERERRALSVRGNMLARRFARCTADVKVTLFKAFCQSFYTGGLWVTYTRRTYSALRVQYNNAFRMLLRLPWSCSASKMFADAHTNDFFAIMRRKAASLLQRLRTSNNGILRVIAARPDCPILHHCMTVAIGRKKNNLYIIHITTTLTILTYKLRKNCY</sequence>
<dbReference type="Pfam" id="PF00078">
    <property type="entry name" value="RVT_1"/>
    <property type="match status" value="1"/>
</dbReference>
<dbReference type="EMBL" id="CAVLGL010000024">
    <property type="protein sequence ID" value="CAK1580747.1"/>
    <property type="molecule type" value="Genomic_DNA"/>
</dbReference>
<evidence type="ECO:0000313" key="2">
    <source>
        <dbReference type="EMBL" id="CAK1580747.1"/>
    </source>
</evidence>
<name>A0AAV1KFS8_9NEOP</name>